<reference evidence="2" key="1">
    <citation type="submission" date="2018-05" db="EMBL/GenBank/DDBJ databases">
        <authorList>
            <person name="Lanie J.A."/>
            <person name="Ng W.-L."/>
            <person name="Kazmierczak K.M."/>
            <person name="Andrzejewski T.M."/>
            <person name="Davidsen T.M."/>
            <person name="Wayne K.J."/>
            <person name="Tettelin H."/>
            <person name="Glass J.I."/>
            <person name="Rusch D."/>
            <person name="Podicherti R."/>
            <person name="Tsui H.-C.T."/>
            <person name="Winkler M.E."/>
        </authorList>
    </citation>
    <scope>NUCLEOTIDE SEQUENCE</scope>
</reference>
<evidence type="ECO:0008006" key="3">
    <source>
        <dbReference type="Google" id="ProtNLM"/>
    </source>
</evidence>
<proteinExistence type="predicted"/>
<dbReference type="InterPro" id="IPR000653">
    <property type="entry name" value="DegT/StrS_aminotransferase"/>
</dbReference>
<dbReference type="PANTHER" id="PTHR30244:SF36">
    <property type="entry name" value="3-OXO-GLUCOSE-6-PHOSPHATE:GLUTAMATE AMINOTRANSFERASE"/>
    <property type="match status" value="1"/>
</dbReference>
<dbReference type="PANTHER" id="PTHR30244">
    <property type="entry name" value="TRANSAMINASE"/>
    <property type="match status" value="1"/>
</dbReference>
<feature type="non-terminal residue" evidence="2">
    <location>
        <position position="1"/>
    </location>
</feature>
<dbReference type="EMBL" id="UINC01210574">
    <property type="protein sequence ID" value="SVE34099.1"/>
    <property type="molecule type" value="Genomic_DNA"/>
</dbReference>
<dbReference type="AlphaFoldDB" id="A0A383CPU4"/>
<dbReference type="Gene3D" id="3.90.1150.10">
    <property type="entry name" value="Aspartate Aminotransferase, domain 1"/>
    <property type="match status" value="1"/>
</dbReference>
<gene>
    <name evidence="2" type="ORF">METZ01_LOCUS486953</name>
</gene>
<dbReference type="Pfam" id="PF01041">
    <property type="entry name" value="DegT_DnrJ_EryC1"/>
    <property type="match status" value="1"/>
</dbReference>
<dbReference type="InterPro" id="IPR015422">
    <property type="entry name" value="PyrdxlP-dep_Trfase_small"/>
</dbReference>
<accession>A0A383CPU4</accession>
<dbReference type="GO" id="GO:0030170">
    <property type="term" value="F:pyridoxal phosphate binding"/>
    <property type="evidence" value="ECO:0007669"/>
    <property type="project" value="TreeGrafter"/>
</dbReference>
<dbReference type="GO" id="GO:0000271">
    <property type="term" value="P:polysaccharide biosynthetic process"/>
    <property type="evidence" value="ECO:0007669"/>
    <property type="project" value="TreeGrafter"/>
</dbReference>
<evidence type="ECO:0000313" key="2">
    <source>
        <dbReference type="EMBL" id="SVE34099.1"/>
    </source>
</evidence>
<keyword evidence="1" id="KW-0663">Pyridoxal phosphate</keyword>
<dbReference type="SUPFAM" id="SSF53383">
    <property type="entry name" value="PLP-dependent transferases"/>
    <property type="match status" value="1"/>
</dbReference>
<sequence length="162" mass="19195">DKLYLLRNHGLINRNNSKIFGFNSRLDTIQAVVANYKLKNKLNNITKKRIKNALLFDKVFRGNPNVKTVKRFRHLKEVYHLYHINVKKRDQLQQYLIKNGVDAKVHYPKPIHLQPAAKYLKYKRGDFPIAEKMANTTMSLPVHEFIKEKDIKYVANLINNFY</sequence>
<organism evidence="2">
    <name type="scientific">marine metagenome</name>
    <dbReference type="NCBI Taxonomy" id="408172"/>
    <lineage>
        <taxon>unclassified sequences</taxon>
        <taxon>metagenomes</taxon>
        <taxon>ecological metagenomes</taxon>
    </lineage>
</organism>
<name>A0A383CPU4_9ZZZZ</name>
<dbReference type="GO" id="GO:0008483">
    <property type="term" value="F:transaminase activity"/>
    <property type="evidence" value="ECO:0007669"/>
    <property type="project" value="TreeGrafter"/>
</dbReference>
<protein>
    <recommendedName>
        <fullName evidence="3">Aminotransferase DegT</fullName>
    </recommendedName>
</protein>
<evidence type="ECO:0000256" key="1">
    <source>
        <dbReference type="ARBA" id="ARBA00022898"/>
    </source>
</evidence>
<dbReference type="InterPro" id="IPR015424">
    <property type="entry name" value="PyrdxlP-dep_Trfase"/>
</dbReference>